<dbReference type="InterPro" id="IPR036188">
    <property type="entry name" value="FAD/NAD-bd_sf"/>
</dbReference>
<dbReference type="Proteomes" id="UP000030752">
    <property type="component" value="Unassembled WGS sequence"/>
</dbReference>
<proteinExistence type="predicted"/>
<evidence type="ECO:0000256" key="1">
    <source>
        <dbReference type="ARBA" id="ARBA00022630"/>
    </source>
</evidence>
<sequence>MGSTDSDPPQLMYPAPLAPERGAPIAPSNPDASEVDITTPVLIVGGGPVGMMQALLLARLHKIRSTLVEREPSTTVFPKMEYTNGRSMEIYRAMGLADDVRAMAAREVPEKYSLDELIVTSLAAGGKLVDVWERDGPETAREKARVKNDGSGYLEPHMRCHQILIERWLKDKVDAEELVDGHWSTGFVGLEEKRDCVISEVKKADGTVMRIKSDYVIGCDGGGSWVRKSVGLESKRDYLNMQISFVHFRSASLRDSLPFQRFWHANVIAGGILVTQNESDVWTAHFITPPHMDPATLSPEDVLALTIGGCQGPSPVQFDEIYCRGVWKVDVAIANRFRSAEAGRVFLAGDAAHQLSPVGGHGLNTGVADTYDLAWKLAATMSGWGGEKLLDTYDAERRQIAFENLGHVQDALGQLVMPLFGAHMKYGVEVLNGDGEESEAARAELKKLSETGSWLHNQNGNILGYCYQQSEAVVAAQEMGERPVGTKDIYVPTTWPGSRAPHVWMRDGRSTVDAFDKIGFSLVDFSQQGNLSEPFVQASEEIGLPLRVLHWDGEDNVRKVYERDLVLVRPDGHVAWRCAEGTVEPMSLTEAKALLETVLGRAT</sequence>
<dbReference type="InterPro" id="IPR050641">
    <property type="entry name" value="RIFMO-like"/>
</dbReference>
<evidence type="ECO:0000313" key="6">
    <source>
        <dbReference type="EMBL" id="ETN39784.1"/>
    </source>
</evidence>
<keyword evidence="7" id="KW-1185">Reference proteome</keyword>
<dbReference type="Pfam" id="PF21274">
    <property type="entry name" value="Rng_hyd_C"/>
    <property type="match status" value="1"/>
</dbReference>
<dbReference type="Pfam" id="PF01494">
    <property type="entry name" value="FAD_binding_3"/>
    <property type="match status" value="1"/>
</dbReference>
<dbReference type="SUPFAM" id="SSF51905">
    <property type="entry name" value="FAD/NAD(P)-binding domain"/>
    <property type="match status" value="1"/>
</dbReference>
<protein>
    <recommendedName>
        <fullName evidence="5">FAD-binding domain-containing protein</fullName>
    </recommendedName>
</protein>
<dbReference type="VEuPathDB" id="FungiDB:HMPREF1541_06010"/>
<dbReference type="STRING" id="1220924.W2RVQ2"/>
<dbReference type="GO" id="GO:0016709">
    <property type="term" value="F:oxidoreductase activity, acting on paired donors, with incorporation or reduction of molecular oxygen, NAD(P)H as one donor, and incorporation of one atom of oxygen"/>
    <property type="evidence" value="ECO:0007669"/>
    <property type="project" value="UniProtKB-ARBA"/>
</dbReference>
<dbReference type="PANTHER" id="PTHR43004">
    <property type="entry name" value="TRK SYSTEM POTASSIUM UPTAKE PROTEIN"/>
    <property type="match status" value="1"/>
</dbReference>
<dbReference type="OrthoDB" id="2096480at2759"/>
<organism evidence="6 7">
    <name type="scientific">Cyphellophora europaea (strain CBS 101466)</name>
    <name type="common">Phialophora europaea</name>
    <dbReference type="NCBI Taxonomy" id="1220924"/>
    <lineage>
        <taxon>Eukaryota</taxon>
        <taxon>Fungi</taxon>
        <taxon>Dikarya</taxon>
        <taxon>Ascomycota</taxon>
        <taxon>Pezizomycotina</taxon>
        <taxon>Eurotiomycetes</taxon>
        <taxon>Chaetothyriomycetidae</taxon>
        <taxon>Chaetothyriales</taxon>
        <taxon>Cyphellophoraceae</taxon>
        <taxon>Cyphellophora</taxon>
    </lineage>
</organism>
<evidence type="ECO:0000256" key="2">
    <source>
        <dbReference type="ARBA" id="ARBA00022827"/>
    </source>
</evidence>
<dbReference type="GO" id="GO:0071949">
    <property type="term" value="F:FAD binding"/>
    <property type="evidence" value="ECO:0007669"/>
    <property type="project" value="InterPro"/>
</dbReference>
<dbReference type="EMBL" id="KB822721">
    <property type="protein sequence ID" value="ETN39784.1"/>
    <property type="molecule type" value="Genomic_DNA"/>
</dbReference>
<name>W2RVQ2_CYPE1</name>
<dbReference type="RefSeq" id="XP_008718569.1">
    <property type="nucleotide sequence ID" value="XM_008720347.1"/>
</dbReference>
<dbReference type="Gene3D" id="3.40.30.120">
    <property type="match status" value="1"/>
</dbReference>
<dbReference type="Gene3D" id="3.30.9.10">
    <property type="entry name" value="D-Amino Acid Oxidase, subunit A, domain 2"/>
    <property type="match status" value="1"/>
</dbReference>
<evidence type="ECO:0000256" key="3">
    <source>
        <dbReference type="ARBA" id="ARBA00023002"/>
    </source>
</evidence>
<dbReference type="eggNOG" id="KOG3855">
    <property type="taxonomic scope" value="Eukaryota"/>
</dbReference>
<dbReference type="PRINTS" id="PR00420">
    <property type="entry name" value="RNGMNOXGNASE"/>
</dbReference>
<feature type="region of interest" description="Disordered" evidence="4">
    <location>
        <begin position="1"/>
        <end position="32"/>
    </location>
</feature>
<keyword evidence="1" id="KW-0285">Flavoprotein</keyword>
<dbReference type="GeneID" id="19973349"/>
<dbReference type="InterPro" id="IPR002938">
    <property type="entry name" value="FAD-bd"/>
</dbReference>
<accession>W2RVQ2</accession>
<feature type="domain" description="FAD-binding" evidence="5">
    <location>
        <begin position="39"/>
        <end position="401"/>
    </location>
</feature>
<evidence type="ECO:0000259" key="5">
    <source>
        <dbReference type="Pfam" id="PF01494"/>
    </source>
</evidence>
<dbReference type="InParanoid" id="W2RVQ2"/>
<dbReference type="PANTHER" id="PTHR43004:SF21">
    <property type="entry name" value="FAD-BINDING DOMAIN-CONTAINING PROTEIN-RELATED"/>
    <property type="match status" value="1"/>
</dbReference>
<dbReference type="HOGENOM" id="CLU_009665_14_2_1"/>
<dbReference type="Gene3D" id="3.50.50.60">
    <property type="entry name" value="FAD/NAD(P)-binding domain"/>
    <property type="match status" value="1"/>
</dbReference>
<dbReference type="AlphaFoldDB" id="W2RVQ2"/>
<evidence type="ECO:0000313" key="7">
    <source>
        <dbReference type="Proteomes" id="UP000030752"/>
    </source>
</evidence>
<gene>
    <name evidence="6" type="ORF">HMPREF1541_06010</name>
</gene>
<keyword evidence="2" id="KW-0274">FAD</keyword>
<keyword evidence="3" id="KW-0560">Oxidoreductase</keyword>
<evidence type="ECO:0000256" key="4">
    <source>
        <dbReference type="SAM" id="MobiDB-lite"/>
    </source>
</evidence>
<reference evidence="6 7" key="1">
    <citation type="submission" date="2013-03" db="EMBL/GenBank/DDBJ databases">
        <title>The Genome Sequence of Phialophora europaea CBS 101466.</title>
        <authorList>
            <consortium name="The Broad Institute Genomics Platform"/>
            <person name="Cuomo C."/>
            <person name="de Hoog S."/>
            <person name="Gorbushina A."/>
            <person name="Walker B."/>
            <person name="Young S.K."/>
            <person name="Zeng Q."/>
            <person name="Gargeya S."/>
            <person name="Fitzgerald M."/>
            <person name="Haas B."/>
            <person name="Abouelleil A."/>
            <person name="Allen A.W."/>
            <person name="Alvarado L."/>
            <person name="Arachchi H.M."/>
            <person name="Berlin A.M."/>
            <person name="Chapman S.B."/>
            <person name="Gainer-Dewar J."/>
            <person name="Goldberg J."/>
            <person name="Griggs A."/>
            <person name="Gujja S."/>
            <person name="Hansen M."/>
            <person name="Howarth C."/>
            <person name="Imamovic A."/>
            <person name="Ireland A."/>
            <person name="Larimer J."/>
            <person name="McCowan C."/>
            <person name="Murphy C."/>
            <person name="Pearson M."/>
            <person name="Poon T.W."/>
            <person name="Priest M."/>
            <person name="Roberts A."/>
            <person name="Saif S."/>
            <person name="Shea T."/>
            <person name="Sisk P."/>
            <person name="Sykes S."/>
            <person name="Wortman J."/>
            <person name="Nusbaum C."/>
            <person name="Birren B."/>
        </authorList>
    </citation>
    <scope>NUCLEOTIDE SEQUENCE [LARGE SCALE GENOMIC DNA]</scope>
    <source>
        <strain evidence="6 7">CBS 101466</strain>
    </source>
</reference>